<evidence type="ECO:0000256" key="1">
    <source>
        <dbReference type="SAM" id="MobiDB-lite"/>
    </source>
</evidence>
<dbReference type="AlphaFoldDB" id="A0A0C3BW64"/>
<name>A0A0C3BW64_HEBCY</name>
<reference evidence="3" key="2">
    <citation type="submission" date="2015-01" db="EMBL/GenBank/DDBJ databases">
        <title>Evolutionary Origins and Diversification of the Mycorrhizal Mutualists.</title>
        <authorList>
            <consortium name="DOE Joint Genome Institute"/>
            <consortium name="Mycorrhizal Genomics Consortium"/>
            <person name="Kohler A."/>
            <person name="Kuo A."/>
            <person name="Nagy L.G."/>
            <person name="Floudas D."/>
            <person name="Copeland A."/>
            <person name="Barry K.W."/>
            <person name="Cichocki N."/>
            <person name="Veneault-Fourrey C."/>
            <person name="LaButti K."/>
            <person name="Lindquist E.A."/>
            <person name="Lipzen A."/>
            <person name="Lundell T."/>
            <person name="Morin E."/>
            <person name="Murat C."/>
            <person name="Riley R."/>
            <person name="Ohm R."/>
            <person name="Sun H."/>
            <person name="Tunlid A."/>
            <person name="Henrissat B."/>
            <person name="Grigoriev I.V."/>
            <person name="Hibbett D.S."/>
            <person name="Martin F."/>
        </authorList>
    </citation>
    <scope>NUCLEOTIDE SEQUENCE [LARGE SCALE GENOMIC DNA]</scope>
    <source>
        <strain evidence="3">h7</strain>
    </source>
</reference>
<evidence type="ECO:0000313" key="3">
    <source>
        <dbReference type="Proteomes" id="UP000053424"/>
    </source>
</evidence>
<gene>
    <name evidence="2" type="ORF">M413DRAFT_154837</name>
</gene>
<dbReference type="EMBL" id="KN831781">
    <property type="protein sequence ID" value="KIM40860.1"/>
    <property type="molecule type" value="Genomic_DNA"/>
</dbReference>
<organism evidence="2 3">
    <name type="scientific">Hebeloma cylindrosporum</name>
    <dbReference type="NCBI Taxonomy" id="76867"/>
    <lineage>
        <taxon>Eukaryota</taxon>
        <taxon>Fungi</taxon>
        <taxon>Dikarya</taxon>
        <taxon>Basidiomycota</taxon>
        <taxon>Agaricomycotina</taxon>
        <taxon>Agaricomycetes</taxon>
        <taxon>Agaricomycetidae</taxon>
        <taxon>Agaricales</taxon>
        <taxon>Agaricineae</taxon>
        <taxon>Hymenogastraceae</taxon>
        <taxon>Hebeloma</taxon>
    </lineage>
</organism>
<protein>
    <submittedName>
        <fullName evidence="2">Uncharacterized protein</fullName>
    </submittedName>
</protein>
<proteinExistence type="predicted"/>
<dbReference type="Proteomes" id="UP000053424">
    <property type="component" value="Unassembled WGS sequence"/>
</dbReference>
<evidence type="ECO:0000313" key="2">
    <source>
        <dbReference type="EMBL" id="KIM40860.1"/>
    </source>
</evidence>
<sequence length="92" mass="9146">MSSPPPKEKLFKKLSTWLKPSKRAAGASGASPHPAPVSSSPSQSLTHAAGHALVTGSANTPEASGASPGTKSLAGVRPAHVASPQGVYPNPD</sequence>
<feature type="compositionally biased region" description="Basic and acidic residues" evidence="1">
    <location>
        <begin position="1"/>
        <end position="11"/>
    </location>
</feature>
<keyword evidence="3" id="KW-1185">Reference proteome</keyword>
<accession>A0A0C3BW64</accession>
<feature type="compositionally biased region" description="Polar residues" evidence="1">
    <location>
        <begin position="56"/>
        <end position="70"/>
    </location>
</feature>
<feature type="compositionally biased region" description="Low complexity" evidence="1">
    <location>
        <begin position="24"/>
        <end position="44"/>
    </location>
</feature>
<feature type="region of interest" description="Disordered" evidence="1">
    <location>
        <begin position="1"/>
        <end position="92"/>
    </location>
</feature>
<reference evidence="2 3" key="1">
    <citation type="submission" date="2014-04" db="EMBL/GenBank/DDBJ databases">
        <authorList>
            <consortium name="DOE Joint Genome Institute"/>
            <person name="Kuo A."/>
            <person name="Gay G."/>
            <person name="Dore J."/>
            <person name="Kohler A."/>
            <person name="Nagy L.G."/>
            <person name="Floudas D."/>
            <person name="Copeland A."/>
            <person name="Barry K.W."/>
            <person name="Cichocki N."/>
            <person name="Veneault-Fourrey C."/>
            <person name="LaButti K."/>
            <person name="Lindquist E.A."/>
            <person name="Lipzen A."/>
            <person name="Lundell T."/>
            <person name="Morin E."/>
            <person name="Murat C."/>
            <person name="Sun H."/>
            <person name="Tunlid A."/>
            <person name="Henrissat B."/>
            <person name="Grigoriev I.V."/>
            <person name="Hibbett D.S."/>
            <person name="Martin F."/>
            <person name="Nordberg H.P."/>
            <person name="Cantor M.N."/>
            <person name="Hua S.X."/>
        </authorList>
    </citation>
    <scope>NUCLEOTIDE SEQUENCE [LARGE SCALE GENOMIC DNA]</scope>
    <source>
        <strain evidence="3">h7</strain>
    </source>
</reference>
<dbReference type="HOGENOM" id="CLU_2413492_0_0_1"/>